<dbReference type="AlphaFoldDB" id="A0A9I9D1U1"/>
<sequence>MEKVEFKCIVVGFMTRNLPVSVGEIKGMKNLTVIEVQFGSFNIKVLKLCWRRRAGGGSNDNEYSEEKEKRRDQLFKEHGLKFFGVQKMRMGPLNESKGFGLYLRE</sequence>
<accession>A0A9I9D1U1</accession>
<proteinExistence type="predicted"/>
<reference evidence="1" key="1">
    <citation type="submission" date="2023-03" db="UniProtKB">
        <authorList>
            <consortium name="EnsemblPlants"/>
        </authorList>
    </citation>
    <scope>IDENTIFICATION</scope>
</reference>
<dbReference type="EnsemblPlants" id="MELO3C011762.2.1">
    <property type="protein sequence ID" value="MELO3C011762.2.1"/>
    <property type="gene ID" value="MELO3C011762.2"/>
</dbReference>
<organism evidence="1">
    <name type="scientific">Cucumis melo</name>
    <name type="common">Muskmelon</name>
    <dbReference type="NCBI Taxonomy" id="3656"/>
    <lineage>
        <taxon>Eukaryota</taxon>
        <taxon>Viridiplantae</taxon>
        <taxon>Streptophyta</taxon>
        <taxon>Embryophyta</taxon>
        <taxon>Tracheophyta</taxon>
        <taxon>Spermatophyta</taxon>
        <taxon>Magnoliopsida</taxon>
        <taxon>eudicotyledons</taxon>
        <taxon>Gunneridae</taxon>
        <taxon>Pentapetalae</taxon>
        <taxon>rosids</taxon>
        <taxon>fabids</taxon>
        <taxon>Cucurbitales</taxon>
        <taxon>Cucurbitaceae</taxon>
        <taxon>Benincaseae</taxon>
        <taxon>Cucumis</taxon>
    </lineage>
</organism>
<name>A0A9I9D1U1_CUCME</name>
<protein>
    <submittedName>
        <fullName evidence="1">Uncharacterized protein</fullName>
    </submittedName>
</protein>
<evidence type="ECO:0000313" key="1">
    <source>
        <dbReference type="EnsemblPlants" id="MELO3C011762.2.1"/>
    </source>
</evidence>
<dbReference type="Gramene" id="MELO3C011762.2.1">
    <property type="protein sequence ID" value="MELO3C011762.2.1"/>
    <property type="gene ID" value="MELO3C011762.2"/>
</dbReference>